<dbReference type="AlphaFoldDB" id="V9VZQ0"/>
<proteinExistence type="predicted"/>
<accession>V9VZQ0</accession>
<evidence type="ECO:0008006" key="3">
    <source>
        <dbReference type="Google" id="ProtNLM"/>
    </source>
</evidence>
<dbReference type="PATRIC" id="fig|999552.6.peg.530"/>
<name>V9VZQ0_9RHOB</name>
<dbReference type="InterPro" id="IPR058240">
    <property type="entry name" value="rSAM_sf"/>
</dbReference>
<evidence type="ECO:0000313" key="2">
    <source>
        <dbReference type="Proteomes" id="UP000018780"/>
    </source>
</evidence>
<sequence>MARLGLFDAKVPRYKSYPPAAHSGHAVDPVRISDWVSKVRPGSSISLYVHVPFCRKLCWFCAVRTQGSRSDAPVEAYVQVLKAGIAPPHCSCRRA</sequence>
<dbReference type="KEGG" id="lmd:METH_02665"/>
<evidence type="ECO:0000313" key="1">
    <source>
        <dbReference type="EMBL" id="AHD02845.1"/>
    </source>
</evidence>
<reference evidence="1 2" key="1">
    <citation type="submission" date="2013-09" db="EMBL/GenBank/DDBJ databases">
        <authorList>
            <consortium name="DOE Joint Genome Institute"/>
            <person name="Klenk H.-P."/>
            <person name="Huntemann M."/>
            <person name="Han J."/>
            <person name="Chen A."/>
            <person name="Kyrpides N."/>
            <person name="Mavromatis K."/>
            <person name="Markowitz V."/>
            <person name="Palaniappan K."/>
            <person name="Ivanova N."/>
            <person name="Schaumberg A."/>
            <person name="Pati A."/>
            <person name="Liolios K."/>
            <person name="Nordberg H.P."/>
            <person name="Cantor M.N."/>
            <person name="Hua S.X."/>
            <person name="Woyke T."/>
        </authorList>
    </citation>
    <scope>NUCLEOTIDE SEQUENCE [LARGE SCALE GENOMIC DNA]</scope>
    <source>
        <strain evidence="1 2">DSM 14336</strain>
    </source>
</reference>
<protein>
    <recommendedName>
        <fullName evidence="3">Coproporphyrinogen III oxidase</fullName>
    </recommendedName>
</protein>
<dbReference type="STRING" id="999552.METH_02665"/>
<keyword evidence="2" id="KW-1185">Reference proteome</keyword>
<gene>
    <name evidence="1" type="ORF">METH_02665</name>
</gene>
<dbReference type="Proteomes" id="UP000018780">
    <property type="component" value="Chromosome"/>
</dbReference>
<dbReference type="EMBL" id="CP006773">
    <property type="protein sequence ID" value="AHD02845.1"/>
    <property type="molecule type" value="Genomic_DNA"/>
</dbReference>
<dbReference type="SUPFAM" id="SSF102114">
    <property type="entry name" value="Radical SAM enzymes"/>
    <property type="match status" value="1"/>
</dbReference>
<organism evidence="1 2">
    <name type="scientific">Leisingera methylohalidivorans DSM 14336</name>
    <dbReference type="NCBI Taxonomy" id="999552"/>
    <lineage>
        <taxon>Bacteria</taxon>
        <taxon>Pseudomonadati</taxon>
        <taxon>Pseudomonadota</taxon>
        <taxon>Alphaproteobacteria</taxon>
        <taxon>Rhodobacterales</taxon>
        <taxon>Roseobacteraceae</taxon>
        <taxon>Leisingera</taxon>
    </lineage>
</organism>
<dbReference type="HOGENOM" id="CLU_2369376_0_0_5"/>